<evidence type="ECO:0000313" key="5">
    <source>
        <dbReference type="Proteomes" id="UP000268350"/>
    </source>
</evidence>
<dbReference type="STRING" id="7266.A0A3B0JV09"/>
<organism evidence="4 5">
    <name type="scientific">Drosophila guanche</name>
    <name type="common">Fruit fly</name>
    <dbReference type="NCBI Taxonomy" id="7266"/>
    <lineage>
        <taxon>Eukaryota</taxon>
        <taxon>Metazoa</taxon>
        <taxon>Ecdysozoa</taxon>
        <taxon>Arthropoda</taxon>
        <taxon>Hexapoda</taxon>
        <taxon>Insecta</taxon>
        <taxon>Pterygota</taxon>
        <taxon>Neoptera</taxon>
        <taxon>Endopterygota</taxon>
        <taxon>Diptera</taxon>
        <taxon>Brachycera</taxon>
        <taxon>Muscomorpha</taxon>
        <taxon>Ephydroidea</taxon>
        <taxon>Drosophilidae</taxon>
        <taxon>Drosophila</taxon>
        <taxon>Sophophora</taxon>
    </lineage>
</organism>
<dbReference type="PROSITE" id="PS51257">
    <property type="entry name" value="PROKAR_LIPOPROTEIN"/>
    <property type="match status" value="1"/>
</dbReference>
<gene>
    <name evidence="4" type="ORF">DGUA_6G008244</name>
</gene>
<proteinExistence type="predicted"/>
<feature type="transmembrane region" description="Helical" evidence="2">
    <location>
        <begin position="51"/>
        <end position="71"/>
    </location>
</feature>
<feature type="signal peptide" evidence="3">
    <location>
        <begin position="1"/>
        <end position="27"/>
    </location>
</feature>
<name>A0A3B0JV09_DROGU</name>
<feature type="chain" id="PRO_5017455800" evidence="3">
    <location>
        <begin position="28"/>
        <end position="150"/>
    </location>
</feature>
<keyword evidence="3" id="KW-0732">Signal</keyword>
<reference evidence="5" key="1">
    <citation type="submission" date="2018-01" db="EMBL/GenBank/DDBJ databases">
        <authorList>
            <person name="Alioto T."/>
            <person name="Alioto T."/>
        </authorList>
    </citation>
    <scope>NUCLEOTIDE SEQUENCE [LARGE SCALE GENOMIC DNA]</scope>
</reference>
<sequence length="150" mass="15857">MKLSKKCSTYLVICLVLLACCLEETEATRRVNRGRRTLTRRYFNGLAIPGWALIICVALAELIVGGALYFIMKKVILDKEPEDTATSYTPAPTTYSPAAGTPGTPGTTYSPAAGTPGTTHTPGTTYTPAQTHETASATPSPPPTHATTIA</sequence>
<feature type="compositionally biased region" description="Low complexity" evidence="1">
    <location>
        <begin position="84"/>
        <end position="138"/>
    </location>
</feature>
<dbReference type="Proteomes" id="UP000268350">
    <property type="component" value="Unassembled WGS sequence"/>
</dbReference>
<evidence type="ECO:0000313" key="4">
    <source>
        <dbReference type="EMBL" id="SPP77549.1"/>
    </source>
</evidence>
<keyword evidence="5" id="KW-1185">Reference proteome</keyword>
<dbReference type="OrthoDB" id="7779986at2759"/>
<evidence type="ECO:0000256" key="1">
    <source>
        <dbReference type="SAM" id="MobiDB-lite"/>
    </source>
</evidence>
<keyword evidence="2" id="KW-0472">Membrane</keyword>
<feature type="region of interest" description="Disordered" evidence="1">
    <location>
        <begin position="83"/>
        <end position="150"/>
    </location>
</feature>
<dbReference type="EMBL" id="OUUW01000002">
    <property type="protein sequence ID" value="SPP77549.1"/>
    <property type="molecule type" value="Genomic_DNA"/>
</dbReference>
<evidence type="ECO:0000256" key="3">
    <source>
        <dbReference type="SAM" id="SignalP"/>
    </source>
</evidence>
<accession>A0A3B0JV09</accession>
<dbReference type="AlphaFoldDB" id="A0A3B0JV09"/>
<keyword evidence="2" id="KW-1133">Transmembrane helix</keyword>
<keyword evidence="2" id="KW-0812">Transmembrane</keyword>
<protein>
    <submittedName>
        <fullName evidence="4">Uncharacterized protein</fullName>
    </submittedName>
</protein>
<evidence type="ECO:0000256" key="2">
    <source>
        <dbReference type="SAM" id="Phobius"/>
    </source>
</evidence>